<evidence type="ECO:0000259" key="3">
    <source>
        <dbReference type="PROSITE" id="PS50048"/>
    </source>
</evidence>
<dbReference type="PROSITE" id="PS00463">
    <property type="entry name" value="ZN2_CY6_FUNGAL_1"/>
    <property type="match status" value="1"/>
</dbReference>
<evidence type="ECO:0000313" key="4">
    <source>
        <dbReference type="EMBL" id="KAH7236661.1"/>
    </source>
</evidence>
<dbReference type="CDD" id="cd00067">
    <property type="entry name" value="GAL4"/>
    <property type="match status" value="1"/>
</dbReference>
<evidence type="ECO:0000313" key="5">
    <source>
        <dbReference type="Proteomes" id="UP000813427"/>
    </source>
</evidence>
<feature type="compositionally biased region" description="Basic residues" evidence="2">
    <location>
        <begin position="16"/>
        <end position="26"/>
    </location>
</feature>
<dbReference type="SMART" id="SM00066">
    <property type="entry name" value="GAL4"/>
    <property type="match status" value="1"/>
</dbReference>
<dbReference type="InterPro" id="IPR053157">
    <property type="entry name" value="Sterol_Uptake_Regulator"/>
</dbReference>
<dbReference type="Proteomes" id="UP000813427">
    <property type="component" value="Unassembled WGS sequence"/>
</dbReference>
<sequence>MARLKRTSASSDTAVKPRRSHRKSRNGCGACKKRHMKCDESQPICQNCNISNRECIYINIGPRSPPQTASSSGTPSPLDASSFLPLSPPTSLAADASIDLALSPPSDTLDRGDLFDLNHFTLYRYLLTNFTIISNDPGHEKIFSHTLDYALKAPYLMNQLLALAALHLSKPPSMQQPYHQLAMSLQTRALTSFNDVRQEISEETCVPLFLFSSLIGIHILCDTLQGPRENFSIFLDRLINYLSIHRGVRSVTKQSWNTIKKSRLGPLLQQIEDACPAIQDDTESTEILNKMIESNACPSTASKYHNAVSTLQRSFSLHAALRGSVGRQIDATIAFCLDVDDEYLELLERRQPEALVIFAHFAVLLHWNRDSWIIGDGGQYLIQSITNHVGRHWAEWLHWPNSALQNEP</sequence>
<dbReference type="OrthoDB" id="4937900at2759"/>
<evidence type="ECO:0000256" key="1">
    <source>
        <dbReference type="ARBA" id="ARBA00023242"/>
    </source>
</evidence>
<evidence type="ECO:0000256" key="2">
    <source>
        <dbReference type="SAM" id="MobiDB-lite"/>
    </source>
</evidence>
<name>A0A8K0RQJ5_9HYPO</name>
<dbReference type="PANTHER" id="PTHR47784:SF4">
    <property type="entry name" value="ZN(II)2CYS6 TRANSCRIPTION FACTOR (EUROFUNG)"/>
    <property type="match status" value="1"/>
</dbReference>
<gene>
    <name evidence="4" type="ORF">BKA59DRAFT_534357</name>
</gene>
<dbReference type="InterPro" id="IPR036864">
    <property type="entry name" value="Zn2-C6_fun-type_DNA-bd_sf"/>
</dbReference>
<feature type="domain" description="Zn(2)-C6 fungal-type" evidence="3">
    <location>
        <begin position="27"/>
        <end position="57"/>
    </location>
</feature>
<organism evidence="4 5">
    <name type="scientific">Fusarium tricinctum</name>
    <dbReference type="NCBI Taxonomy" id="61284"/>
    <lineage>
        <taxon>Eukaryota</taxon>
        <taxon>Fungi</taxon>
        <taxon>Dikarya</taxon>
        <taxon>Ascomycota</taxon>
        <taxon>Pezizomycotina</taxon>
        <taxon>Sordariomycetes</taxon>
        <taxon>Hypocreomycetidae</taxon>
        <taxon>Hypocreales</taxon>
        <taxon>Nectriaceae</taxon>
        <taxon>Fusarium</taxon>
        <taxon>Fusarium tricinctum species complex</taxon>
    </lineage>
</organism>
<dbReference type="PANTHER" id="PTHR47784">
    <property type="entry name" value="STEROL UPTAKE CONTROL PROTEIN 2"/>
    <property type="match status" value="1"/>
</dbReference>
<dbReference type="SUPFAM" id="SSF57701">
    <property type="entry name" value="Zn2/Cys6 DNA-binding domain"/>
    <property type="match status" value="1"/>
</dbReference>
<keyword evidence="5" id="KW-1185">Reference proteome</keyword>
<accession>A0A8K0RQJ5</accession>
<dbReference type="PROSITE" id="PS50048">
    <property type="entry name" value="ZN2_CY6_FUNGAL_2"/>
    <property type="match status" value="1"/>
</dbReference>
<dbReference type="GO" id="GO:0008270">
    <property type="term" value="F:zinc ion binding"/>
    <property type="evidence" value="ECO:0007669"/>
    <property type="project" value="InterPro"/>
</dbReference>
<dbReference type="EMBL" id="JAGPXF010000007">
    <property type="protein sequence ID" value="KAH7236661.1"/>
    <property type="molecule type" value="Genomic_DNA"/>
</dbReference>
<protein>
    <recommendedName>
        <fullName evidence="3">Zn(2)-C6 fungal-type domain-containing protein</fullName>
    </recommendedName>
</protein>
<dbReference type="Gene3D" id="4.10.240.10">
    <property type="entry name" value="Zn(2)-C6 fungal-type DNA-binding domain"/>
    <property type="match status" value="1"/>
</dbReference>
<proteinExistence type="predicted"/>
<dbReference type="InterPro" id="IPR001138">
    <property type="entry name" value="Zn2Cys6_DnaBD"/>
</dbReference>
<reference evidence="4" key="1">
    <citation type="journal article" date="2021" name="Nat. Commun.">
        <title>Genetic determinants of endophytism in the Arabidopsis root mycobiome.</title>
        <authorList>
            <person name="Mesny F."/>
            <person name="Miyauchi S."/>
            <person name="Thiergart T."/>
            <person name="Pickel B."/>
            <person name="Atanasova L."/>
            <person name="Karlsson M."/>
            <person name="Huettel B."/>
            <person name="Barry K.W."/>
            <person name="Haridas S."/>
            <person name="Chen C."/>
            <person name="Bauer D."/>
            <person name="Andreopoulos W."/>
            <person name="Pangilinan J."/>
            <person name="LaButti K."/>
            <person name="Riley R."/>
            <person name="Lipzen A."/>
            <person name="Clum A."/>
            <person name="Drula E."/>
            <person name="Henrissat B."/>
            <person name="Kohler A."/>
            <person name="Grigoriev I.V."/>
            <person name="Martin F.M."/>
            <person name="Hacquard S."/>
        </authorList>
    </citation>
    <scope>NUCLEOTIDE SEQUENCE</scope>
    <source>
        <strain evidence="4">MPI-SDFR-AT-0068</strain>
    </source>
</reference>
<dbReference type="GO" id="GO:0001228">
    <property type="term" value="F:DNA-binding transcription activator activity, RNA polymerase II-specific"/>
    <property type="evidence" value="ECO:0007669"/>
    <property type="project" value="TreeGrafter"/>
</dbReference>
<keyword evidence="1" id="KW-0539">Nucleus</keyword>
<feature type="region of interest" description="Disordered" evidence="2">
    <location>
        <begin position="1"/>
        <end position="26"/>
    </location>
</feature>
<dbReference type="AlphaFoldDB" id="A0A8K0RQJ5"/>
<dbReference type="Pfam" id="PF00172">
    <property type="entry name" value="Zn_clus"/>
    <property type="match status" value="1"/>
</dbReference>
<comment type="caution">
    <text evidence="4">The sequence shown here is derived from an EMBL/GenBank/DDBJ whole genome shotgun (WGS) entry which is preliminary data.</text>
</comment>